<dbReference type="EMBL" id="JACXAE010000025">
    <property type="protein sequence ID" value="MBD2771588.1"/>
    <property type="molecule type" value="Genomic_DNA"/>
</dbReference>
<sequence length="81" mass="8841">MKFSVITVYPISASLCAANCPASWKSAAMDVEYLFMGGSSRNQRQLTEGQDDFIYASIGVLITASKPEKSGRYRSRNAVPT</sequence>
<proteinExistence type="predicted"/>
<reference evidence="2" key="1">
    <citation type="submission" date="2020-09" db="EMBL/GenBank/DDBJ databases">
        <title>Iningainema tapete sp. nov. (Scytonemataceae, Cyanobacteria) from greenhouses in central Florida (USA) produces two types of nodularin with biosynthetic potential for microcystin-LR and anabaenopeptins.</title>
        <authorList>
            <person name="Berthold D.E."/>
            <person name="Lefler F.W."/>
            <person name="Huang I.-S."/>
            <person name="Abdulla H."/>
            <person name="Zimba P.V."/>
            <person name="Laughinghouse H.D. IV."/>
        </authorList>
    </citation>
    <scope>NUCLEOTIDE SEQUENCE</scope>
    <source>
        <strain evidence="2">BLCCT55</strain>
    </source>
</reference>
<dbReference type="Proteomes" id="UP000629098">
    <property type="component" value="Unassembled WGS sequence"/>
</dbReference>
<feature type="chain" id="PRO_5035245414" evidence="1">
    <location>
        <begin position="18"/>
        <end position="81"/>
    </location>
</feature>
<evidence type="ECO:0000313" key="3">
    <source>
        <dbReference type="Proteomes" id="UP000629098"/>
    </source>
</evidence>
<comment type="caution">
    <text evidence="2">The sequence shown here is derived from an EMBL/GenBank/DDBJ whole genome shotgun (WGS) entry which is preliminary data.</text>
</comment>
<name>A0A8J7BWU1_9CYAN</name>
<feature type="signal peptide" evidence="1">
    <location>
        <begin position="1"/>
        <end position="17"/>
    </location>
</feature>
<dbReference type="AlphaFoldDB" id="A0A8J7BWU1"/>
<evidence type="ECO:0000256" key="1">
    <source>
        <dbReference type="SAM" id="SignalP"/>
    </source>
</evidence>
<organism evidence="2 3">
    <name type="scientific">Iningainema tapete BLCC-T55</name>
    <dbReference type="NCBI Taxonomy" id="2748662"/>
    <lineage>
        <taxon>Bacteria</taxon>
        <taxon>Bacillati</taxon>
        <taxon>Cyanobacteriota</taxon>
        <taxon>Cyanophyceae</taxon>
        <taxon>Nostocales</taxon>
        <taxon>Scytonemataceae</taxon>
        <taxon>Iningainema tapete</taxon>
    </lineage>
</organism>
<accession>A0A8J7BWU1</accession>
<keyword evidence="1" id="KW-0732">Signal</keyword>
<protein>
    <submittedName>
        <fullName evidence="2">Uncharacterized protein</fullName>
    </submittedName>
</protein>
<evidence type="ECO:0000313" key="2">
    <source>
        <dbReference type="EMBL" id="MBD2771588.1"/>
    </source>
</evidence>
<keyword evidence="3" id="KW-1185">Reference proteome</keyword>
<gene>
    <name evidence="2" type="ORF">ICL16_05530</name>
</gene>